<dbReference type="EMBL" id="LSYS01004200">
    <property type="protein sequence ID" value="OPJ80540.1"/>
    <property type="molecule type" value="Genomic_DNA"/>
</dbReference>
<dbReference type="InterPro" id="IPR036939">
    <property type="entry name" value="Cu2_ascorb_mOase_N_sf"/>
</dbReference>
<dbReference type="PANTHER" id="PTHR10157">
    <property type="entry name" value="DOPAMINE BETA HYDROXYLASE RELATED"/>
    <property type="match status" value="1"/>
</dbReference>
<dbReference type="AlphaFoldDB" id="A0A1V4K7V1"/>
<organism evidence="4 5">
    <name type="scientific">Patagioenas fasciata monilis</name>
    <dbReference type="NCBI Taxonomy" id="372326"/>
    <lineage>
        <taxon>Eukaryota</taxon>
        <taxon>Metazoa</taxon>
        <taxon>Chordata</taxon>
        <taxon>Craniata</taxon>
        <taxon>Vertebrata</taxon>
        <taxon>Euteleostomi</taxon>
        <taxon>Archelosauria</taxon>
        <taxon>Archosauria</taxon>
        <taxon>Dinosauria</taxon>
        <taxon>Saurischia</taxon>
        <taxon>Theropoda</taxon>
        <taxon>Coelurosauria</taxon>
        <taxon>Aves</taxon>
        <taxon>Neognathae</taxon>
        <taxon>Neoaves</taxon>
        <taxon>Columbimorphae</taxon>
        <taxon>Columbiformes</taxon>
        <taxon>Columbidae</taxon>
        <taxon>Patagioenas</taxon>
    </lineage>
</organism>
<evidence type="ECO:0000313" key="4">
    <source>
        <dbReference type="EMBL" id="OPJ80540.1"/>
    </source>
</evidence>
<dbReference type="CDD" id="cd09631">
    <property type="entry name" value="DOMON_DOH"/>
    <property type="match status" value="1"/>
</dbReference>
<keyword evidence="5" id="KW-1185">Reference proteome</keyword>
<dbReference type="InterPro" id="IPR000323">
    <property type="entry name" value="Cu2_ascorb_mOase_N"/>
</dbReference>
<dbReference type="InterPro" id="IPR045266">
    <property type="entry name" value="DOH_DOMON"/>
</dbReference>
<dbReference type="SUPFAM" id="SSF49742">
    <property type="entry name" value="PHM/PNGase F"/>
    <property type="match status" value="1"/>
</dbReference>
<dbReference type="InterPro" id="IPR024548">
    <property type="entry name" value="Cu2_monoox_C"/>
</dbReference>
<dbReference type="GO" id="GO:0005615">
    <property type="term" value="C:extracellular space"/>
    <property type="evidence" value="ECO:0007669"/>
    <property type="project" value="TreeGrafter"/>
</dbReference>
<sequence length="229" mass="25583">MLFLLFLPYFCFAQPAPPLLRFSNHVLPPLEEVITFELQVHTTGWVAFGFGPHGELPGFDIVIGGVFPNDSIFSSFAVPAQETKYACAFIPLPMVKQKHHIYKFEPVITPHNITLVHHILVYACGNAIVLPSDVGDCYGANSDFSLCSQVLVGWAVGGEMNGMLVPDLCVFAYLLHTYLSDRGVKGAQYRDGEQLGIFCEDNKYDFRLQEIRDMKEILIMKPVHSSPVM</sequence>
<gene>
    <name evidence="4" type="ORF">AV530_010837</name>
</gene>
<evidence type="ECO:0008006" key="6">
    <source>
        <dbReference type="Google" id="ProtNLM"/>
    </source>
</evidence>
<dbReference type="GO" id="GO:0030667">
    <property type="term" value="C:secretory granule membrane"/>
    <property type="evidence" value="ECO:0007669"/>
    <property type="project" value="TreeGrafter"/>
</dbReference>
<evidence type="ECO:0000259" key="3">
    <source>
        <dbReference type="Pfam" id="PF03712"/>
    </source>
</evidence>
<proteinExistence type="predicted"/>
<evidence type="ECO:0000256" key="1">
    <source>
        <dbReference type="ARBA" id="ARBA00001973"/>
    </source>
</evidence>
<dbReference type="Gene3D" id="2.60.120.310">
    <property type="entry name" value="Copper type II, ascorbate-dependent monooxygenase, N-terminal domain"/>
    <property type="match status" value="1"/>
</dbReference>
<evidence type="ECO:0000313" key="5">
    <source>
        <dbReference type="Proteomes" id="UP000190648"/>
    </source>
</evidence>
<dbReference type="PANTHER" id="PTHR10157:SF31">
    <property type="entry name" value="DBH-LIKE MONOOXYGENASE PROTEIN 2-RELATED"/>
    <property type="match status" value="1"/>
</dbReference>
<dbReference type="GO" id="GO:0005507">
    <property type="term" value="F:copper ion binding"/>
    <property type="evidence" value="ECO:0007669"/>
    <property type="project" value="InterPro"/>
</dbReference>
<dbReference type="GO" id="GO:0004500">
    <property type="term" value="F:dopamine beta-monooxygenase activity"/>
    <property type="evidence" value="ECO:0007669"/>
    <property type="project" value="InterPro"/>
</dbReference>
<dbReference type="InterPro" id="IPR008977">
    <property type="entry name" value="PHM/PNGase_F_dom_sf"/>
</dbReference>
<dbReference type="GO" id="GO:0042420">
    <property type="term" value="P:dopamine catabolic process"/>
    <property type="evidence" value="ECO:0007669"/>
    <property type="project" value="TreeGrafter"/>
</dbReference>
<dbReference type="Proteomes" id="UP000190648">
    <property type="component" value="Unassembled WGS sequence"/>
</dbReference>
<dbReference type="Pfam" id="PF01082">
    <property type="entry name" value="Cu2_monooxygen"/>
    <property type="match status" value="1"/>
</dbReference>
<comment type="caution">
    <text evidence="4">The sequence shown here is derived from an EMBL/GenBank/DDBJ whole genome shotgun (WGS) entry which is preliminary data.</text>
</comment>
<feature type="domain" description="Copper type II ascorbate-dependent monooxygenase N-terminal" evidence="2">
    <location>
        <begin position="74"/>
        <end position="159"/>
    </location>
</feature>
<feature type="domain" description="Copper type II ascorbate-dependent monooxygenase C-terminal" evidence="3">
    <location>
        <begin position="169"/>
        <end position="220"/>
    </location>
</feature>
<dbReference type="GO" id="GO:0006589">
    <property type="term" value="P:octopamine biosynthetic process"/>
    <property type="evidence" value="ECO:0007669"/>
    <property type="project" value="TreeGrafter"/>
</dbReference>
<comment type="cofactor">
    <cofactor evidence="1">
        <name>Cu(2+)</name>
        <dbReference type="ChEBI" id="CHEBI:29036"/>
    </cofactor>
</comment>
<dbReference type="Pfam" id="PF03712">
    <property type="entry name" value="Cu2_monoox_C"/>
    <property type="match status" value="1"/>
</dbReference>
<evidence type="ECO:0000259" key="2">
    <source>
        <dbReference type="Pfam" id="PF01082"/>
    </source>
</evidence>
<dbReference type="OrthoDB" id="10003276at2759"/>
<dbReference type="STRING" id="372326.A0A1V4K7V1"/>
<accession>A0A1V4K7V1</accession>
<dbReference type="InterPro" id="IPR000945">
    <property type="entry name" value="DBH-like"/>
</dbReference>
<name>A0A1V4K7V1_PATFA</name>
<protein>
    <recommendedName>
        <fullName evidence="6">DOMON domain-containing protein</fullName>
    </recommendedName>
</protein>
<dbReference type="GO" id="GO:0042421">
    <property type="term" value="P:norepinephrine biosynthetic process"/>
    <property type="evidence" value="ECO:0007669"/>
    <property type="project" value="TreeGrafter"/>
</dbReference>
<reference evidence="4 5" key="1">
    <citation type="submission" date="2016-02" db="EMBL/GenBank/DDBJ databases">
        <title>Band-tailed pigeon sequencing and assembly.</title>
        <authorList>
            <person name="Soares A.E."/>
            <person name="Novak B.J."/>
            <person name="Rice E.S."/>
            <person name="O'Connell B."/>
            <person name="Chang D."/>
            <person name="Weber S."/>
            <person name="Shapiro B."/>
        </authorList>
    </citation>
    <scope>NUCLEOTIDE SEQUENCE [LARGE SCALE GENOMIC DNA]</scope>
    <source>
        <strain evidence="4">BTP2013</strain>
        <tissue evidence="4">Blood</tissue>
    </source>
</reference>